<reference evidence="5" key="1">
    <citation type="journal article" date="2020" name="J Insects Food Feed">
        <title>The yellow mealworm (Tenebrio molitor) genome: a resource for the emerging insects as food and feed industry.</title>
        <authorList>
            <person name="Eriksson T."/>
            <person name="Andere A."/>
            <person name="Kelstrup H."/>
            <person name="Emery V."/>
            <person name="Picard C."/>
        </authorList>
    </citation>
    <scope>NUCLEOTIDE SEQUENCE</scope>
    <source>
        <strain evidence="5">Stoneville</strain>
        <tissue evidence="5">Whole head</tissue>
    </source>
</reference>
<evidence type="ECO:0000256" key="1">
    <source>
        <dbReference type="ARBA" id="ARBA00004496"/>
    </source>
</evidence>
<feature type="domain" description="I/LWEQ" evidence="4">
    <location>
        <begin position="1"/>
        <end position="116"/>
    </location>
</feature>
<keyword evidence="3" id="KW-0175">Coiled coil</keyword>
<dbReference type="PROSITE" id="PS50945">
    <property type="entry name" value="I_LWEQ"/>
    <property type="match status" value="1"/>
</dbReference>
<dbReference type="GO" id="GO:0048268">
    <property type="term" value="P:clathrin coat assembly"/>
    <property type="evidence" value="ECO:0007669"/>
    <property type="project" value="TreeGrafter"/>
</dbReference>
<evidence type="ECO:0000259" key="4">
    <source>
        <dbReference type="PROSITE" id="PS50945"/>
    </source>
</evidence>
<dbReference type="GO" id="GO:0030136">
    <property type="term" value="C:clathrin-coated vesicle"/>
    <property type="evidence" value="ECO:0007669"/>
    <property type="project" value="TreeGrafter"/>
</dbReference>
<dbReference type="GO" id="GO:0080025">
    <property type="term" value="F:phosphatidylinositol-3,5-bisphosphate binding"/>
    <property type="evidence" value="ECO:0007669"/>
    <property type="project" value="TreeGrafter"/>
</dbReference>
<dbReference type="InterPro" id="IPR030224">
    <property type="entry name" value="Sla2_fam"/>
</dbReference>
<dbReference type="InterPro" id="IPR002558">
    <property type="entry name" value="ILWEQ_dom"/>
</dbReference>
<keyword evidence="6" id="KW-1185">Reference proteome</keyword>
<dbReference type="GO" id="GO:0051015">
    <property type="term" value="F:actin filament binding"/>
    <property type="evidence" value="ECO:0007669"/>
    <property type="project" value="TreeGrafter"/>
</dbReference>
<keyword evidence="2" id="KW-0963">Cytoplasm</keyword>
<evidence type="ECO:0000313" key="6">
    <source>
        <dbReference type="Proteomes" id="UP000719412"/>
    </source>
</evidence>
<protein>
    <recommendedName>
        <fullName evidence="4">I/LWEQ domain-containing protein</fullName>
    </recommendedName>
</protein>
<comment type="caution">
    <text evidence="5">The sequence shown here is derived from an EMBL/GenBank/DDBJ whole genome shotgun (WGS) entry which is preliminary data.</text>
</comment>
<dbReference type="GO" id="GO:0032051">
    <property type="term" value="F:clathrin light chain binding"/>
    <property type="evidence" value="ECO:0007669"/>
    <property type="project" value="TreeGrafter"/>
</dbReference>
<gene>
    <name evidence="5" type="ORF">GEV33_001629</name>
</gene>
<dbReference type="AlphaFoldDB" id="A0A8J6HV41"/>
<dbReference type="SUPFAM" id="SSF109885">
    <property type="entry name" value="I/LWEQ domain"/>
    <property type="match status" value="1"/>
</dbReference>
<dbReference type="GO" id="GO:0006897">
    <property type="term" value="P:endocytosis"/>
    <property type="evidence" value="ECO:0007669"/>
    <property type="project" value="InterPro"/>
</dbReference>
<dbReference type="Gene3D" id="1.20.1410.10">
    <property type="entry name" value="I/LWEQ domain"/>
    <property type="match status" value="1"/>
</dbReference>
<dbReference type="GO" id="GO:0035615">
    <property type="term" value="F:clathrin adaptor activity"/>
    <property type="evidence" value="ECO:0007669"/>
    <property type="project" value="TreeGrafter"/>
</dbReference>
<evidence type="ECO:0000256" key="2">
    <source>
        <dbReference type="ARBA" id="ARBA00022490"/>
    </source>
</evidence>
<dbReference type="SMART" id="SM00307">
    <property type="entry name" value="ILWEQ"/>
    <property type="match status" value="1"/>
</dbReference>
<dbReference type="PANTHER" id="PTHR10407:SF15">
    <property type="entry name" value="HUNTINGTIN INTERACTING PROTEIN 1"/>
    <property type="match status" value="1"/>
</dbReference>
<comment type="subcellular location">
    <subcellularLocation>
        <location evidence="1">Cytoplasm</location>
    </subcellularLocation>
</comment>
<sequence length="116" mass="12652">MGVNAGNLVDMLEDELAQMDKAIEEAANRIQDMLTKSRKADSGIKLEVNSKLLDSCTNLMEAIRILVKKARLLQAEIVAQGKGTASAKEFYKRNHQWTDGFISAAKAVGAAAKFLL</sequence>
<dbReference type="GO" id="GO:0007015">
    <property type="term" value="P:actin filament organization"/>
    <property type="evidence" value="ECO:0007669"/>
    <property type="project" value="TreeGrafter"/>
</dbReference>
<evidence type="ECO:0000313" key="5">
    <source>
        <dbReference type="EMBL" id="KAH0821162.1"/>
    </source>
</evidence>
<feature type="coiled-coil region" evidence="3">
    <location>
        <begin position="9"/>
        <end position="36"/>
    </location>
</feature>
<dbReference type="Proteomes" id="UP000719412">
    <property type="component" value="Unassembled WGS sequence"/>
</dbReference>
<evidence type="ECO:0000256" key="3">
    <source>
        <dbReference type="SAM" id="Coils"/>
    </source>
</evidence>
<dbReference type="InterPro" id="IPR035964">
    <property type="entry name" value="I/LWEQ_dom_sf"/>
</dbReference>
<dbReference type="EMBL" id="JABDTM020009251">
    <property type="protein sequence ID" value="KAH0821162.1"/>
    <property type="molecule type" value="Genomic_DNA"/>
</dbReference>
<name>A0A8J6HV41_TENMO</name>
<dbReference type="PANTHER" id="PTHR10407">
    <property type="entry name" value="HUNTINGTIN INTERACTING PROTEIN 1"/>
    <property type="match status" value="1"/>
</dbReference>
<accession>A0A8J6HV41</accession>
<reference evidence="5" key="2">
    <citation type="submission" date="2021-08" db="EMBL/GenBank/DDBJ databases">
        <authorList>
            <person name="Eriksson T."/>
        </authorList>
    </citation>
    <scope>NUCLEOTIDE SEQUENCE</scope>
    <source>
        <strain evidence="5">Stoneville</strain>
        <tissue evidence="5">Whole head</tissue>
    </source>
</reference>
<dbReference type="GO" id="GO:0030864">
    <property type="term" value="C:cortical actin cytoskeleton"/>
    <property type="evidence" value="ECO:0007669"/>
    <property type="project" value="TreeGrafter"/>
</dbReference>
<proteinExistence type="predicted"/>
<dbReference type="GO" id="GO:0043325">
    <property type="term" value="F:phosphatidylinositol-3,4-bisphosphate binding"/>
    <property type="evidence" value="ECO:0007669"/>
    <property type="project" value="TreeGrafter"/>
</dbReference>
<organism evidence="5 6">
    <name type="scientific">Tenebrio molitor</name>
    <name type="common">Yellow mealworm beetle</name>
    <dbReference type="NCBI Taxonomy" id="7067"/>
    <lineage>
        <taxon>Eukaryota</taxon>
        <taxon>Metazoa</taxon>
        <taxon>Ecdysozoa</taxon>
        <taxon>Arthropoda</taxon>
        <taxon>Hexapoda</taxon>
        <taxon>Insecta</taxon>
        <taxon>Pterygota</taxon>
        <taxon>Neoptera</taxon>
        <taxon>Endopterygota</taxon>
        <taxon>Coleoptera</taxon>
        <taxon>Polyphaga</taxon>
        <taxon>Cucujiformia</taxon>
        <taxon>Tenebrionidae</taxon>
        <taxon>Tenebrio</taxon>
    </lineage>
</organism>